<protein>
    <submittedName>
        <fullName evidence="1">Peptidase</fullName>
    </submittedName>
</protein>
<accession>A0A8S5LRW1</accession>
<evidence type="ECO:0000313" key="1">
    <source>
        <dbReference type="EMBL" id="DAD72579.1"/>
    </source>
</evidence>
<reference evidence="1" key="1">
    <citation type="journal article" date="2021" name="Proc. Natl. Acad. Sci. U.S.A.">
        <title>A Catalog of Tens of Thousands of Viruses from Human Metagenomes Reveals Hidden Associations with Chronic Diseases.</title>
        <authorList>
            <person name="Tisza M.J."/>
            <person name="Buck C.B."/>
        </authorList>
    </citation>
    <scope>NUCLEOTIDE SEQUENCE</scope>
    <source>
        <strain evidence="1">Ctmii12</strain>
    </source>
</reference>
<dbReference type="EMBL" id="BK015901">
    <property type="protein sequence ID" value="DAD72579.1"/>
    <property type="molecule type" value="Genomic_DNA"/>
</dbReference>
<proteinExistence type="predicted"/>
<organism evidence="1">
    <name type="scientific">Myoviridae sp. ctmii12</name>
    <dbReference type="NCBI Taxonomy" id="2827614"/>
    <lineage>
        <taxon>Viruses</taxon>
        <taxon>Duplodnaviria</taxon>
        <taxon>Heunggongvirae</taxon>
        <taxon>Uroviricota</taxon>
        <taxon>Caudoviricetes</taxon>
    </lineage>
</organism>
<name>A0A8S5LRW1_9CAUD</name>
<sequence length="119" mass="13667">MDQVNIMGCNYKIVRVSRDQYKTCEGADGWCDFYGKKIYYVDPETDPDSDPIATSPKELVKQVLRHEIVHAFLAESGLTFNSHSIVGAWAMNEEMVDWIAWNGDKLHKAWKETGLVEQR</sequence>